<feature type="transmembrane region" description="Helical" evidence="1">
    <location>
        <begin position="390"/>
        <end position="409"/>
    </location>
</feature>
<evidence type="ECO:0000256" key="1">
    <source>
        <dbReference type="SAM" id="Phobius"/>
    </source>
</evidence>
<feature type="transmembrane region" description="Helical" evidence="1">
    <location>
        <begin position="660"/>
        <end position="680"/>
    </location>
</feature>
<keyword evidence="1" id="KW-0472">Membrane</keyword>
<feature type="transmembrane region" description="Helical" evidence="1">
    <location>
        <begin position="335"/>
        <end position="357"/>
    </location>
</feature>
<feature type="transmembrane region" description="Helical" evidence="1">
    <location>
        <begin position="741"/>
        <end position="760"/>
    </location>
</feature>
<keyword evidence="1" id="KW-0812">Transmembrane</keyword>
<feature type="transmembrane region" description="Helical" evidence="1">
    <location>
        <begin position="364"/>
        <end position="384"/>
    </location>
</feature>
<feature type="transmembrane region" description="Helical" evidence="1">
    <location>
        <begin position="634"/>
        <end position="653"/>
    </location>
</feature>
<accession>A0A8S5QS26</accession>
<protein>
    <submittedName>
        <fullName evidence="2">Minor tail protein</fullName>
    </submittedName>
</protein>
<feature type="transmembrane region" description="Helical" evidence="1">
    <location>
        <begin position="686"/>
        <end position="708"/>
    </location>
</feature>
<evidence type="ECO:0000313" key="2">
    <source>
        <dbReference type="EMBL" id="DAE21436.1"/>
    </source>
</evidence>
<proteinExistence type="predicted"/>
<feature type="transmembrane region" description="Helical" evidence="1">
    <location>
        <begin position="555"/>
        <end position="575"/>
    </location>
</feature>
<name>A0A8S5QS26_9CAUD</name>
<sequence length="1098" mass="116610">MGAFGLGLVLNFTDNATAGMNKVSNTFNLMSQNADAMVSSVEGSLSRLSNMGIIGSTLMQFGDTMQSAGAGILNTYEKIGNKITSIGMDMYSARAQLTSLYGGADPAEEQLNNIMTYARKSVFAYQDVLKAVIMMKANGIEALEEVTSTSGKSTQKLMDYASDLAAFNPQMRNSYGTGVRAAMGAINEYIAEGNAISLKRGASLDINSILGEDKGATIEERTRQIADLMEKLNMVGLTAGLAGTPMQQLSNMGDLVFQTFSKISDNGVFEKFSEILATLTTPIQRLADETDIFDRVARSLADAMLAIMNPIQKVAEYLATWIEPILEFVAQHPKLVAMIGVIGGIAGVSLLAAGMLLKLVGSITMLQVSLGLLRLSGLGGIGIFKMMITAVGGLISAIAPFVAIAFLMYEAWTNNILGIRDALTAFIQDVMFLGTVLVDALSDDTISYDMWVKARDMGLLPFIETILDLKYNVIDFINGFKQGLQDIKSFVDQVANTMTPFGFTLKDITDKVTELLDKFVGFKFSSGWESAGKTFAIIGSALLVALPAIKIVSILFGAMTSPIGLIAAGIALVVMNFDKLKEVLGNIPGMIENLDLKSLGGYISAALLGLLATIKGGSFASGFASVMLGVFKGGFGLLMSLGSFFGPMIIKFFPMLVKGLWSMIPAGIQLFAGLFAGVFTKMLPLFGAKVIALGGRVLAPILSIFGGLGAKLLPLLLKVGGTLLGAIGAIFGPIISAIGGVPLLIGGAIIAAIAVVVALITNNGEGIKNAFEKIWNAIPEPIQGVIIKVGQMLSGLANKLIDALGLRPLMNTIQQNLPQIIQWFSNLGNQILGIFSKLITWVKGAWDGWLGDLIRNIGSFVGNVITIVGGLLAVLIPIVMDLISGILDVVLPIVDGIGAIINDVMDVVNGILEFIIGVFTGDWGKAWDGVVSTFSGIFNAVKDIFKTVINAVIGLANKFIGALNKISIPGTDIGVNIPEIPLLNTGGYVEKEGAAVLHPSEIVVNAPMTKKLDEFLNNQDRAVPNAGAVPTQVTPPAVTADSHDDYSVKFEQGSIVIQAQKGMSEAEMRQMAETIMKYAERKREIDAMARKPKKEVYA</sequence>
<reference evidence="2" key="1">
    <citation type="journal article" date="2021" name="Proc. Natl. Acad. Sci. U.S.A.">
        <title>A Catalog of Tens of Thousands of Viruses from Human Metagenomes Reveals Hidden Associations with Chronic Diseases.</title>
        <authorList>
            <person name="Tisza M.J."/>
            <person name="Buck C.B."/>
        </authorList>
    </citation>
    <scope>NUCLEOTIDE SEQUENCE</scope>
    <source>
        <strain evidence="2">CtgXL3</strain>
    </source>
</reference>
<dbReference type="EMBL" id="BK015712">
    <property type="protein sequence ID" value="DAE21436.1"/>
    <property type="molecule type" value="Genomic_DNA"/>
</dbReference>
<organism evidence="2">
    <name type="scientific">Myoviridae sp. ctgXL3</name>
    <dbReference type="NCBI Taxonomy" id="2826681"/>
    <lineage>
        <taxon>Viruses</taxon>
        <taxon>Duplodnaviria</taxon>
        <taxon>Heunggongvirae</taxon>
        <taxon>Uroviricota</taxon>
        <taxon>Caudoviricetes</taxon>
    </lineage>
</organism>
<feature type="transmembrane region" description="Helical" evidence="1">
    <location>
        <begin position="596"/>
        <end position="614"/>
    </location>
</feature>
<feature type="transmembrane region" description="Helical" evidence="1">
    <location>
        <begin position="860"/>
        <end position="880"/>
    </location>
</feature>
<keyword evidence="1" id="KW-1133">Transmembrane helix</keyword>